<gene>
    <name evidence="7" type="ORF">OXD698_LOCUS45356</name>
</gene>
<dbReference type="Gene3D" id="1.20.1460.10">
    <property type="entry name" value="subunit c (vma5p) of the yeast v-atpase, domain 2"/>
    <property type="match status" value="1"/>
</dbReference>
<comment type="caution">
    <text evidence="7">The sequence shown here is derived from an EMBL/GenBank/DDBJ whole genome shotgun (WGS) entry which is preliminary data.</text>
</comment>
<keyword evidence="3 5" id="KW-0375">Hydrogen ion transport</keyword>
<feature type="coiled-coil region" evidence="6">
    <location>
        <begin position="6"/>
        <end position="33"/>
    </location>
</feature>
<protein>
    <recommendedName>
        <fullName evidence="5">V-type proton ATPase subunit C</fullName>
    </recommendedName>
</protein>
<keyword evidence="2 5" id="KW-0813">Transport</keyword>
<sequence>FTVRDFTYDEKALDNERERIRELEREQQKLYATLVRWLKINFGEVFSALIHIKALRVFVESVLRFGLPVNFVAMVIHPTRKSTKRLRDVLDNLFGYLDQSNKSRQEE</sequence>
<accession>A0A820H1R8</accession>
<evidence type="ECO:0000256" key="1">
    <source>
        <dbReference type="ARBA" id="ARBA00006138"/>
    </source>
</evidence>
<evidence type="ECO:0000256" key="5">
    <source>
        <dbReference type="RuleBase" id="RU364010"/>
    </source>
</evidence>
<name>A0A820H1R8_9BILA</name>
<dbReference type="Gene3D" id="3.30.70.1180">
    <property type="entry name" value="Vacuolar atp synthase subunit c, domain 1"/>
    <property type="match status" value="1"/>
</dbReference>
<dbReference type="InterPro" id="IPR004907">
    <property type="entry name" value="ATPase_V1-cplx_csu"/>
</dbReference>
<reference evidence="7" key="1">
    <citation type="submission" date="2021-02" db="EMBL/GenBank/DDBJ databases">
        <authorList>
            <person name="Nowell W R."/>
        </authorList>
    </citation>
    <scope>NUCLEOTIDE SEQUENCE</scope>
</reference>
<dbReference type="AlphaFoldDB" id="A0A820H1R8"/>
<evidence type="ECO:0000313" key="7">
    <source>
        <dbReference type="EMBL" id="CAF4286586.1"/>
    </source>
</evidence>
<evidence type="ECO:0000313" key="8">
    <source>
        <dbReference type="Proteomes" id="UP000663844"/>
    </source>
</evidence>
<organism evidence="7 8">
    <name type="scientific">Adineta steineri</name>
    <dbReference type="NCBI Taxonomy" id="433720"/>
    <lineage>
        <taxon>Eukaryota</taxon>
        <taxon>Metazoa</taxon>
        <taxon>Spiralia</taxon>
        <taxon>Gnathifera</taxon>
        <taxon>Rotifera</taxon>
        <taxon>Eurotatoria</taxon>
        <taxon>Bdelloidea</taxon>
        <taxon>Adinetida</taxon>
        <taxon>Adinetidae</taxon>
        <taxon>Adineta</taxon>
    </lineage>
</organism>
<evidence type="ECO:0000256" key="2">
    <source>
        <dbReference type="ARBA" id="ARBA00022448"/>
    </source>
</evidence>
<dbReference type="PANTHER" id="PTHR10137">
    <property type="entry name" value="V-TYPE PROTON ATPASE SUBUNIT C"/>
    <property type="match status" value="1"/>
</dbReference>
<dbReference type="SUPFAM" id="SSF118203">
    <property type="entry name" value="Vacuolar ATP synthase subunit C"/>
    <property type="match status" value="1"/>
</dbReference>
<dbReference type="GO" id="GO:0005765">
    <property type="term" value="C:lysosomal membrane"/>
    <property type="evidence" value="ECO:0007669"/>
    <property type="project" value="TreeGrafter"/>
</dbReference>
<dbReference type="InterPro" id="IPR036132">
    <property type="entry name" value="Vac_ATP_synth_c_sf"/>
</dbReference>
<feature type="non-terminal residue" evidence="7">
    <location>
        <position position="107"/>
    </location>
</feature>
<feature type="non-terminal residue" evidence="7">
    <location>
        <position position="1"/>
    </location>
</feature>
<evidence type="ECO:0000256" key="4">
    <source>
        <dbReference type="ARBA" id="ARBA00023065"/>
    </source>
</evidence>
<dbReference type="GO" id="GO:0046961">
    <property type="term" value="F:proton-transporting ATPase activity, rotational mechanism"/>
    <property type="evidence" value="ECO:0007669"/>
    <property type="project" value="InterPro"/>
</dbReference>
<dbReference type="Pfam" id="PF03223">
    <property type="entry name" value="V-ATPase_C"/>
    <property type="match status" value="1"/>
</dbReference>
<comment type="similarity">
    <text evidence="1 5">Belongs to the V-ATPase C subunit family.</text>
</comment>
<comment type="function">
    <text evidence="5">Subunit of the V1 complex of vacuolar(H+)-ATPase (V-ATPase), a multisubunit enzyme composed of a peripheral complex (V1) that hydrolyzes ATP and a membrane integral complex (V0) that translocates protons. V-ATPase is responsible for acidifying and maintaining the pH of intracellular compartments and in some cell types, is targeted to the plasma membrane, where it is responsible for acidifying the extracellular environment. Subunit C is necessary for the assembly of the catalytic sector of the enzyme and is likely to have a specific function in its catalytic activity.</text>
</comment>
<keyword evidence="4 5" id="KW-0406">Ion transport</keyword>
<dbReference type="EMBL" id="CAJOAZ010014928">
    <property type="protein sequence ID" value="CAF4286586.1"/>
    <property type="molecule type" value="Genomic_DNA"/>
</dbReference>
<dbReference type="Proteomes" id="UP000663844">
    <property type="component" value="Unassembled WGS sequence"/>
</dbReference>
<proteinExistence type="inferred from homology"/>
<evidence type="ECO:0000256" key="6">
    <source>
        <dbReference type="SAM" id="Coils"/>
    </source>
</evidence>
<evidence type="ECO:0000256" key="3">
    <source>
        <dbReference type="ARBA" id="ARBA00022781"/>
    </source>
</evidence>
<comment type="subunit">
    <text evidence="5">V-ATPase is a heteromultimeric enzyme made up of two complexes: the ATP-hydrolytic V1 complex and the proton translocation V0 complex. The V1 complex consists of three catalytic AB heterodimers that form a heterohexamer, three peripheral stalks each consisting of EG heterodimers, one central rotor including subunits D and F, and the regulatory subunits C and H. The proton translocation complex V0 consists of the proton transport subunit a, a ring of proteolipid subunits c9c'', rotary subunit d, subunits e and f, and two accessory subunits.</text>
</comment>
<dbReference type="PANTHER" id="PTHR10137:SF0">
    <property type="entry name" value="V-TYPE PROTON ATPASE SUBUNIT C"/>
    <property type="match status" value="1"/>
</dbReference>
<keyword evidence="6" id="KW-0175">Coiled coil</keyword>
<dbReference type="GO" id="GO:0000221">
    <property type="term" value="C:vacuolar proton-transporting V-type ATPase, V1 domain"/>
    <property type="evidence" value="ECO:0007669"/>
    <property type="project" value="TreeGrafter"/>
</dbReference>